<evidence type="ECO:0000313" key="11">
    <source>
        <dbReference type="EMBL" id="PJK31217.1"/>
    </source>
</evidence>
<comment type="caution">
    <text evidence="11">The sequence shown here is derived from an EMBL/GenBank/DDBJ whole genome shotgun (WGS) entry which is preliminary data.</text>
</comment>
<dbReference type="EMBL" id="PHIG01000007">
    <property type="protein sequence ID" value="PJK31217.1"/>
    <property type="molecule type" value="Genomic_DNA"/>
</dbReference>
<evidence type="ECO:0000256" key="2">
    <source>
        <dbReference type="ARBA" id="ARBA00022475"/>
    </source>
</evidence>
<evidence type="ECO:0000256" key="4">
    <source>
        <dbReference type="ARBA" id="ARBA00022960"/>
    </source>
</evidence>
<evidence type="ECO:0000256" key="1">
    <source>
        <dbReference type="ARBA" id="ARBA00004651"/>
    </source>
</evidence>
<dbReference type="GO" id="GO:0008360">
    <property type="term" value="P:regulation of cell shape"/>
    <property type="evidence" value="ECO:0007669"/>
    <property type="project" value="UniProtKB-KW"/>
</dbReference>
<feature type="transmembrane region" description="Helical" evidence="10">
    <location>
        <begin position="125"/>
        <end position="149"/>
    </location>
</feature>
<keyword evidence="2" id="KW-1003">Cell membrane</keyword>
<dbReference type="InterPro" id="IPR004268">
    <property type="entry name" value="MurJ"/>
</dbReference>
<dbReference type="AlphaFoldDB" id="A0A2M9G674"/>
<comment type="similarity">
    <text evidence="9">Belongs to the MurJ/MviN family.</text>
</comment>
<keyword evidence="7 10" id="KW-0472">Membrane</keyword>
<dbReference type="PANTHER" id="PTHR43486:SF1">
    <property type="entry name" value="LIPID II FLIPPASE MURJ-RELATED"/>
    <property type="match status" value="1"/>
</dbReference>
<reference evidence="11 12" key="1">
    <citation type="submission" date="2017-11" db="EMBL/GenBank/DDBJ databases">
        <title>Draft genome sequence of Rhizobiales bacterium SY3-13.</title>
        <authorList>
            <person name="Sun C."/>
        </authorList>
    </citation>
    <scope>NUCLEOTIDE SEQUENCE [LARGE SCALE GENOMIC DNA]</scope>
    <source>
        <strain evidence="11 12">SY3-13</strain>
    </source>
</reference>
<comment type="subcellular location">
    <subcellularLocation>
        <location evidence="1">Cell membrane</location>
        <topology evidence="1">Multi-pass membrane protein</topology>
    </subcellularLocation>
</comment>
<keyword evidence="5" id="KW-0573">Peptidoglycan synthesis</keyword>
<feature type="transmembrane region" description="Helical" evidence="10">
    <location>
        <begin position="305"/>
        <end position="322"/>
    </location>
</feature>
<keyword evidence="6 10" id="KW-1133">Transmembrane helix</keyword>
<keyword evidence="4" id="KW-0133">Cell shape</keyword>
<name>A0A2M9G674_9PROT</name>
<feature type="transmembrane region" description="Helical" evidence="10">
    <location>
        <begin position="328"/>
        <end position="351"/>
    </location>
</feature>
<dbReference type="PANTHER" id="PTHR43486">
    <property type="entry name" value="LIPID II FLIPPASE MURJ-RELATED"/>
    <property type="match status" value="1"/>
</dbReference>
<dbReference type="Proteomes" id="UP000229498">
    <property type="component" value="Unassembled WGS sequence"/>
</dbReference>
<evidence type="ECO:0000313" key="12">
    <source>
        <dbReference type="Proteomes" id="UP000229498"/>
    </source>
</evidence>
<evidence type="ECO:0000256" key="5">
    <source>
        <dbReference type="ARBA" id="ARBA00022984"/>
    </source>
</evidence>
<feature type="transmembrane region" description="Helical" evidence="10">
    <location>
        <begin position="203"/>
        <end position="228"/>
    </location>
</feature>
<feature type="transmembrane region" description="Helical" evidence="10">
    <location>
        <begin position="15"/>
        <end position="35"/>
    </location>
</feature>
<feature type="transmembrane region" description="Helical" evidence="10">
    <location>
        <begin position="41"/>
        <end position="59"/>
    </location>
</feature>
<sequence>MTGATIAFLQAQNRFFIATIGTAIINLVLIFALLIPADADTLLWLAGAILAGALIRWLVQVLAIGRGAAGGFVLRPWLVDRILLAHFGRTAAAEAVVFFYPFALRAIATLFGVGALASVNFATKLVLLPLGVAIMTLTTVLLPRLAGLAPREGQEGDIAGLRRMAGQGQFWTLVLSAMSAAVLIVHARWLVELAFGWGEIGDAGLRAISLYTAIYSISLLPMGLNIFLRRVLNTMGDTSAPMIAEICGFAAFVGGALAIVALGLPLEAVLLTAAGGGLVSMSVLLRAPAGKAVRLGERLIRPELWLAVILSGVATAAPGLILERVAPGHAWLPAIAIAAGGMAGLCAALAVNREARAAVRTLLPRRQ</sequence>
<comment type="function">
    <text evidence="8">Involved in peptidoglycan biosynthesis. Transports lipid-linked peptidoglycan precursors from the inner to the outer leaflet of the cytoplasmic membrane.</text>
</comment>
<accession>A0A2M9G674</accession>
<dbReference type="GO" id="GO:0005886">
    <property type="term" value="C:plasma membrane"/>
    <property type="evidence" value="ECO:0007669"/>
    <property type="project" value="UniProtKB-SubCell"/>
</dbReference>
<evidence type="ECO:0000256" key="9">
    <source>
        <dbReference type="ARBA" id="ARBA00061532"/>
    </source>
</evidence>
<feature type="transmembrane region" description="Helical" evidence="10">
    <location>
        <begin position="97"/>
        <end position="119"/>
    </location>
</feature>
<evidence type="ECO:0000256" key="7">
    <source>
        <dbReference type="ARBA" id="ARBA00023136"/>
    </source>
</evidence>
<organism evidence="11 12">
    <name type="scientific">Minwuia thermotolerans</name>
    <dbReference type="NCBI Taxonomy" id="2056226"/>
    <lineage>
        <taxon>Bacteria</taxon>
        <taxon>Pseudomonadati</taxon>
        <taxon>Pseudomonadota</taxon>
        <taxon>Alphaproteobacteria</taxon>
        <taxon>Minwuiales</taxon>
        <taxon>Minwuiaceae</taxon>
        <taxon>Minwuia</taxon>
    </lineage>
</organism>
<evidence type="ECO:0000256" key="6">
    <source>
        <dbReference type="ARBA" id="ARBA00022989"/>
    </source>
</evidence>
<dbReference type="GO" id="GO:0009252">
    <property type="term" value="P:peptidoglycan biosynthetic process"/>
    <property type="evidence" value="ECO:0007669"/>
    <property type="project" value="UniProtKB-KW"/>
</dbReference>
<dbReference type="OrthoDB" id="9816572at2"/>
<keyword evidence="12" id="KW-1185">Reference proteome</keyword>
<feature type="transmembrane region" description="Helical" evidence="10">
    <location>
        <begin position="170"/>
        <end position="191"/>
    </location>
</feature>
<feature type="transmembrane region" description="Helical" evidence="10">
    <location>
        <begin position="240"/>
        <end position="262"/>
    </location>
</feature>
<feature type="transmembrane region" description="Helical" evidence="10">
    <location>
        <begin position="268"/>
        <end position="285"/>
    </location>
</feature>
<proteinExistence type="inferred from homology"/>
<evidence type="ECO:0008006" key="13">
    <source>
        <dbReference type="Google" id="ProtNLM"/>
    </source>
</evidence>
<evidence type="ECO:0000256" key="10">
    <source>
        <dbReference type="SAM" id="Phobius"/>
    </source>
</evidence>
<dbReference type="Pfam" id="PF03023">
    <property type="entry name" value="MurJ"/>
    <property type="match status" value="1"/>
</dbReference>
<keyword evidence="3 10" id="KW-0812">Transmembrane</keyword>
<evidence type="ECO:0000256" key="3">
    <source>
        <dbReference type="ARBA" id="ARBA00022692"/>
    </source>
</evidence>
<protein>
    <recommendedName>
        <fullName evidence="13">Polysaccharide biosynthesis protein C-terminal domain-containing protein</fullName>
    </recommendedName>
</protein>
<evidence type="ECO:0000256" key="8">
    <source>
        <dbReference type="ARBA" id="ARBA00060041"/>
    </source>
</evidence>
<gene>
    <name evidence="11" type="ORF">CVT23_03025</name>
</gene>